<dbReference type="RefSeq" id="WP_265424626.1">
    <property type="nucleotide sequence ID" value="NZ_JAPFPW010000006.1"/>
</dbReference>
<dbReference type="Proteomes" id="UP001209681">
    <property type="component" value="Unassembled WGS sequence"/>
</dbReference>
<protein>
    <submittedName>
        <fullName evidence="1">Uncharacterized protein</fullName>
    </submittedName>
</protein>
<evidence type="ECO:0000313" key="2">
    <source>
        <dbReference type="Proteomes" id="UP001209681"/>
    </source>
</evidence>
<reference evidence="1 2" key="1">
    <citation type="submission" date="2022-11" db="EMBL/GenBank/DDBJ databases">
        <title>Desulfobotulus tamanensis H1 sp. nov. - anaerobic, alkaliphilic, sulphate reducing bacterium isolated from terrestrial mud volcano.</title>
        <authorList>
            <person name="Frolova A."/>
            <person name="Merkel A.Y."/>
            <person name="Slobodkin A.I."/>
        </authorList>
    </citation>
    <scope>NUCLEOTIDE SEQUENCE [LARGE SCALE GENOMIC DNA]</scope>
    <source>
        <strain evidence="1 2">H1</strain>
    </source>
</reference>
<dbReference type="EMBL" id="JAPFPW010000006">
    <property type="protein sequence ID" value="MCW7753759.1"/>
    <property type="molecule type" value="Genomic_DNA"/>
</dbReference>
<proteinExistence type="predicted"/>
<name>A0ABT3N8H6_9BACT</name>
<gene>
    <name evidence="1" type="ORF">OOT00_07165</name>
</gene>
<sequence>MKIPPYWVKTRYEGQDDRGQTHRIVASGWSFVSLNEAREEAVARAKRIFERLMGGERLDRYEYHDVPVKEEILRQITHDGKTIALITRNRYGAEVLNCNQVLFVDVDFPKARPLGFWAALGGLFRKQKNRNSHDALIHETTQGVISWSDRNSDHGFRLYRTKEGLRLLFTDRLHDPISPQTEALLKELHADPLYGVLTRKQQCFRARLTSKPWRCNCPNPPSAFPWEDKEKEKEYRDWQLIYEKKNTGFRTCEFVGEFGKKNMVSQARSIMEIHDRETGVRKKCPLA</sequence>
<organism evidence="1 2">
    <name type="scientific">Desulfobotulus pelophilus</name>
    <dbReference type="NCBI Taxonomy" id="2823377"/>
    <lineage>
        <taxon>Bacteria</taxon>
        <taxon>Pseudomonadati</taxon>
        <taxon>Thermodesulfobacteriota</taxon>
        <taxon>Desulfobacteria</taxon>
        <taxon>Desulfobacterales</taxon>
        <taxon>Desulfobacteraceae</taxon>
        <taxon>Desulfobotulus</taxon>
    </lineage>
</organism>
<accession>A0ABT3N8H6</accession>
<keyword evidence="2" id="KW-1185">Reference proteome</keyword>
<comment type="caution">
    <text evidence="1">The sequence shown here is derived from an EMBL/GenBank/DDBJ whole genome shotgun (WGS) entry which is preliminary data.</text>
</comment>
<evidence type="ECO:0000313" key="1">
    <source>
        <dbReference type="EMBL" id="MCW7753759.1"/>
    </source>
</evidence>